<feature type="domain" description="Receptor ligand binding region" evidence="6">
    <location>
        <begin position="56"/>
        <end position="133"/>
    </location>
</feature>
<dbReference type="OrthoDB" id="60033at2759"/>
<dbReference type="Pfam" id="PF01094">
    <property type="entry name" value="ANF_receptor"/>
    <property type="match status" value="1"/>
</dbReference>
<accession>A0A443S6N2</accession>
<dbReference type="SUPFAM" id="SSF53822">
    <property type="entry name" value="Periplasmic binding protein-like I"/>
    <property type="match status" value="1"/>
</dbReference>
<comment type="caution">
    <text evidence="7">The sequence shown here is derived from an EMBL/GenBank/DDBJ whole genome shotgun (WGS) entry which is preliminary data.</text>
</comment>
<keyword evidence="4" id="KW-0472">Membrane</keyword>
<evidence type="ECO:0000313" key="7">
    <source>
        <dbReference type="EMBL" id="RWS23163.1"/>
    </source>
</evidence>
<keyword evidence="2" id="KW-0812">Transmembrane</keyword>
<proteinExistence type="predicted"/>
<gene>
    <name evidence="7" type="ORF">B4U80_00742</name>
</gene>
<feature type="signal peptide" evidence="5">
    <location>
        <begin position="1"/>
        <end position="23"/>
    </location>
</feature>
<evidence type="ECO:0000256" key="4">
    <source>
        <dbReference type="ARBA" id="ARBA00023136"/>
    </source>
</evidence>
<sequence>MNLTFVAVVVSLYVLALPLNVDSFECILNRTPTSDNTSISIGFLTSIKFGVGKRTAGAIQLAVERVNNDTSLLPNHTLKLVPGDYVQPDSAMPIRYMTQLMKEGIVAFIGPDGSCAEEALVAAAWNLPMIAYVS</sequence>
<dbReference type="InterPro" id="IPR028082">
    <property type="entry name" value="Peripla_BP_I"/>
</dbReference>
<evidence type="ECO:0000256" key="3">
    <source>
        <dbReference type="ARBA" id="ARBA00022989"/>
    </source>
</evidence>
<dbReference type="Gene3D" id="3.40.50.2300">
    <property type="match status" value="1"/>
</dbReference>
<keyword evidence="5" id="KW-0732">Signal</keyword>
<evidence type="ECO:0000256" key="2">
    <source>
        <dbReference type="ARBA" id="ARBA00022692"/>
    </source>
</evidence>
<evidence type="ECO:0000259" key="6">
    <source>
        <dbReference type="Pfam" id="PF01094"/>
    </source>
</evidence>
<dbReference type="InterPro" id="IPR001828">
    <property type="entry name" value="ANF_lig-bd_rcpt"/>
</dbReference>
<keyword evidence="3" id="KW-1133">Transmembrane helix</keyword>
<dbReference type="GO" id="GO:0016020">
    <property type="term" value="C:membrane"/>
    <property type="evidence" value="ECO:0007669"/>
    <property type="project" value="UniProtKB-SubCell"/>
</dbReference>
<dbReference type="Proteomes" id="UP000288716">
    <property type="component" value="Unassembled WGS sequence"/>
</dbReference>
<dbReference type="STRING" id="299467.A0A443S6N2"/>
<protein>
    <submittedName>
        <fullName evidence="7">Guanylate cyclase 32E-like protein</fullName>
    </submittedName>
</protein>
<dbReference type="EMBL" id="NCKV01006987">
    <property type="protein sequence ID" value="RWS23163.1"/>
    <property type="molecule type" value="Genomic_DNA"/>
</dbReference>
<dbReference type="AlphaFoldDB" id="A0A443S6N2"/>
<reference evidence="7 8" key="1">
    <citation type="journal article" date="2018" name="Gigascience">
        <title>Genomes of trombidid mites reveal novel predicted allergens and laterally-transferred genes associated with secondary metabolism.</title>
        <authorList>
            <person name="Dong X."/>
            <person name="Chaisiri K."/>
            <person name="Xia D."/>
            <person name="Armstrong S.D."/>
            <person name="Fang Y."/>
            <person name="Donnelly M.J."/>
            <person name="Kadowaki T."/>
            <person name="McGarry J.W."/>
            <person name="Darby A.C."/>
            <person name="Makepeace B.L."/>
        </authorList>
    </citation>
    <scope>NUCLEOTIDE SEQUENCE [LARGE SCALE GENOMIC DNA]</scope>
    <source>
        <strain evidence="7">UoL-UT</strain>
    </source>
</reference>
<organism evidence="7 8">
    <name type="scientific">Leptotrombidium deliense</name>
    <dbReference type="NCBI Taxonomy" id="299467"/>
    <lineage>
        <taxon>Eukaryota</taxon>
        <taxon>Metazoa</taxon>
        <taxon>Ecdysozoa</taxon>
        <taxon>Arthropoda</taxon>
        <taxon>Chelicerata</taxon>
        <taxon>Arachnida</taxon>
        <taxon>Acari</taxon>
        <taxon>Acariformes</taxon>
        <taxon>Trombidiformes</taxon>
        <taxon>Prostigmata</taxon>
        <taxon>Anystina</taxon>
        <taxon>Parasitengona</taxon>
        <taxon>Trombiculoidea</taxon>
        <taxon>Trombiculidae</taxon>
        <taxon>Leptotrombidium</taxon>
    </lineage>
</organism>
<evidence type="ECO:0000313" key="8">
    <source>
        <dbReference type="Proteomes" id="UP000288716"/>
    </source>
</evidence>
<evidence type="ECO:0000256" key="5">
    <source>
        <dbReference type="SAM" id="SignalP"/>
    </source>
</evidence>
<evidence type="ECO:0000256" key="1">
    <source>
        <dbReference type="ARBA" id="ARBA00004370"/>
    </source>
</evidence>
<name>A0A443S6N2_9ACAR</name>
<dbReference type="VEuPathDB" id="VectorBase:LDEU008877"/>
<keyword evidence="8" id="KW-1185">Reference proteome</keyword>
<feature type="chain" id="PRO_5019445176" evidence="5">
    <location>
        <begin position="24"/>
        <end position="134"/>
    </location>
</feature>
<comment type="subcellular location">
    <subcellularLocation>
        <location evidence="1">Membrane</location>
    </subcellularLocation>
</comment>